<organism evidence="3 4">
    <name type="scientific">Anthostomella pinea</name>
    <dbReference type="NCBI Taxonomy" id="933095"/>
    <lineage>
        <taxon>Eukaryota</taxon>
        <taxon>Fungi</taxon>
        <taxon>Dikarya</taxon>
        <taxon>Ascomycota</taxon>
        <taxon>Pezizomycotina</taxon>
        <taxon>Sordariomycetes</taxon>
        <taxon>Xylariomycetidae</taxon>
        <taxon>Xylariales</taxon>
        <taxon>Xylariaceae</taxon>
        <taxon>Anthostomella</taxon>
    </lineage>
</organism>
<feature type="domain" description="DUF427" evidence="2">
    <location>
        <begin position="32"/>
        <end position="80"/>
    </location>
</feature>
<feature type="region of interest" description="Disordered" evidence="1">
    <location>
        <begin position="74"/>
        <end position="96"/>
    </location>
</feature>
<evidence type="ECO:0000259" key="2">
    <source>
        <dbReference type="Pfam" id="PF04248"/>
    </source>
</evidence>
<sequence length="321" mass="35609">MADPRKKPNLPDLAKRLLETGPVKTLPTPRRIRIQLGGAWVADTTAAVYVWEHPFYPYYYVPVASFAEGVLVPSSSSTTSSTEQGSHQGQKKGEEGQGYDYKIMTLKASTASTDRVLLFGSNLAERYGPHTLPLQSMARVEFGAASAWFEEDTRIYVHPKDPFRRVDVLHSTRPLKIYISTNEAGGQKGEGGKEGEKGILVAQTTTAYHLHETGLPVRFYVPPTAILPNPGVLRESRRGTRTACPYKGEADYYDVVLGGDGKGKGKGKGSEEQRSFDDLVWYYRTPTPECVMVTGFLCFYNEKVDIELDGVMLERPKTVFS</sequence>
<dbReference type="EMBL" id="CAUWAG010000012">
    <property type="protein sequence ID" value="CAJ2509406.1"/>
    <property type="molecule type" value="Genomic_DNA"/>
</dbReference>
<evidence type="ECO:0000313" key="4">
    <source>
        <dbReference type="Proteomes" id="UP001295740"/>
    </source>
</evidence>
<dbReference type="InterPro" id="IPR007361">
    <property type="entry name" value="DUF427"/>
</dbReference>
<reference evidence="3" key="1">
    <citation type="submission" date="2023-10" db="EMBL/GenBank/DDBJ databases">
        <authorList>
            <person name="Hackl T."/>
        </authorList>
    </citation>
    <scope>NUCLEOTIDE SEQUENCE</scope>
</reference>
<dbReference type="Pfam" id="PF04248">
    <property type="entry name" value="NTP_transf_9"/>
    <property type="match status" value="2"/>
</dbReference>
<evidence type="ECO:0000313" key="3">
    <source>
        <dbReference type="EMBL" id="CAJ2509406.1"/>
    </source>
</evidence>
<dbReference type="Proteomes" id="UP001295740">
    <property type="component" value="Unassembled WGS sequence"/>
</dbReference>
<keyword evidence="4" id="KW-1185">Reference proteome</keyword>
<evidence type="ECO:0000256" key="1">
    <source>
        <dbReference type="SAM" id="MobiDB-lite"/>
    </source>
</evidence>
<name>A0AAI8YJC6_9PEZI</name>
<proteinExistence type="predicted"/>
<dbReference type="PANTHER" id="PTHR34310">
    <property type="entry name" value="DUF427 DOMAIN PROTEIN (AFU_ORTHOLOGUE AFUA_3G02220)"/>
    <property type="match status" value="1"/>
</dbReference>
<comment type="caution">
    <text evidence="3">The sequence shown here is derived from an EMBL/GenBank/DDBJ whole genome shotgun (WGS) entry which is preliminary data.</text>
</comment>
<accession>A0AAI8YJC6</accession>
<dbReference type="AlphaFoldDB" id="A0AAI8YJC6"/>
<dbReference type="InterPro" id="IPR038694">
    <property type="entry name" value="DUF427_sf"/>
</dbReference>
<gene>
    <name evidence="3" type="ORF">KHLLAP_LOCUS9874</name>
</gene>
<dbReference type="Gene3D" id="2.170.150.40">
    <property type="entry name" value="Domain of unknown function (DUF427)"/>
    <property type="match status" value="2"/>
</dbReference>
<protein>
    <submittedName>
        <fullName evidence="3">Uu.00g144320.m01.CDS01</fullName>
    </submittedName>
</protein>
<dbReference type="PANTHER" id="PTHR34310:SF9">
    <property type="entry name" value="BLR5716 PROTEIN"/>
    <property type="match status" value="1"/>
</dbReference>
<feature type="compositionally biased region" description="Low complexity" evidence="1">
    <location>
        <begin position="74"/>
        <end position="88"/>
    </location>
</feature>
<feature type="domain" description="DUF427" evidence="2">
    <location>
        <begin position="197"/>
        <end position="302"/>
    </location>
</feature>